<dbReference type="Proteomes" id="UP000675880">
    <property type="component" value="Unassembled WGS sequence"/>
</dbReference>
<dbReference type="HAMAP" id="MF_00758">
    <property type="entry name" value="UPF0301"/>
    <property type="match status" value="1"/>
</dbReference>
<dbReference type="Gene3D" id="3.40.1740.10">
    <property type="entry name" value="VC0467-like"/>
    <property type="match status" value="1"/>
</dbReference>
<comment type="similarity">
    <text evidence="1 2">Belongs to the UPF0301 (AlgH) family.</text>
</comment>
<dbReference type="InterPro" id="IPR003774">
    <property type="entry name" value="AlgH-like"/>
</dbReference>
<evidence type="ECO:0000256" key="1">
    <source>
        <dbReference type="ARBA" id="ARBA00009600"/>
    </source>
</evidence>
<dbReference type="PANTHER" id="PTHR30327">
    <property type="entry name" value="UNCHARACTERIZED PROTEIN YQGE"/>
    <property type="match status" value="1"/>
</dbReference>
<accession>A0ABM8RET9</accession>
<evidence type="ECO:0000256" key="2">
    <source>
        <dbReference type="HAMAP-Rule" id="MF_00758"/>
    </source>
</evidence>
<dbReference type="RefSeq" id="WP_213042291.1">
    <property type="nucleotide sequence ID" value="NZ_CAJNBJ010000016.1"/>
</dbReference>
<reference evidence="3 4" key="1">
    <citation type="submission" date="2021-02" db="EMBL/GenBank/DDBJ databases">
        <authorList>
            <person name="Han P."/>
        </authorList>
    </citation>
    <scope>NUCLEOTIDE SEQUENCE [LARGE SCALE GENOMIC DNA]</scope>
    <source>
        <strain evidence="3">Candidatus Nitrospira sp. ZN2</strain>
    </source>
</reference>
<sequence>MTTPLGKGILLVAAPALNDPNFRQAVVLLCEHGPEGALGVIVNRPTAMSISEALPQVPILEGQPHVLYSGGPVQTNQVMMLYRINDTPENSHQVFDGVCLGGDLEIMERILMEQPGKESFRAYLGYSGWGPGQLETEMQNGSWITLPADPSLVFDKDPTRIWPEIFVTLDEASRHYADMPFDPSSN</sequence>
<protein>
    <recommendedName>
        <fullName evidence="2">UPF0301 protein NSPZN2_30082</fullName>
    </recommendedName>
</protein>
<gene>
    <name evidence="3" type="ORF">NSPZN2_30082</name>
</gene>
<organism evidence="3 4">
    <name type="scientific">Nitrospira defluvii</name>
    <dbReference type="NCBI Taxonomy" id="330214"/>
    <lineage>
        <taxon>Bacteria</taxon>
        <taxon>Pseudomonadati</taxon>
        <taxon>Nitrospirota</taxon>
        <taxon>Nitrospiria</taxon>
        <taxon>Nitrospirales</taxon>
        <taxon>Nitrospiraceae</taxon>
        <taxon>Nitrospira</taxon>
    </lineage>
</organism>
<evidence type="ECO:0000313" key="4">
    <source>
        <dbReference type="Proteomes" id="UP000675880"/>
    </source>
</evidence>
<proteinExistence type="inferred from homology"/>
<dbReference type="EMBL" id="CAJNBJ010000016">
    <property type="protein sequence ID" value="CAE6749132.1"/>
    <property type="molecule type" value="Genomic_DNA"/>
</dbReference>
<name>A0ABM8RET9_9BACT</name>
<comment type="caution">
    <text evidence="3">The sequence shown here is derived from an EMBL/GenBank/DDBJ whole genome shotgun (WGS) entry which is preliminary data.</text>
</comment>
<dbReference type="Pfam" id="PF02622">
    <property type="entry name" value="DUF179"/>
    <property type="match status" value="1"/>
</dbReference>
<dbReference type="PANTHER" id="PTHR30327:SF1">
    <property type="entry name" value="UPF0301 PROTEIN YQGE"/>
    <property type="match status" value="1"/>
</dbReference>
<evidence type="ECO:0000313" key="3">
    <source>
        <dbReference type="EMBL" id="CAE6749132.1"/>
    </source>
</evidence>
<keyword evidence="4" id="KW-1185">Reference proteome</keyword>
<dbReference type="SUPFAM" id="SSF143456">
    <property type="entry name" value="VC0467-like"/>
    <property type="match status" value="1"/>
</dbReference>